<evidence type="ECO:0000313" key="3">
    <source>
        <dbReference type="RefSeq" id="XP_072794375.1"/>
    </source>
</evidence>
<organism evidence="2 3">
    <name type="scientific">Vicugna pacos</name>
    <name type="common">Alpaca</name>
    <name type="synonym">Lama pacos</name>
    <dbReference type="NCBI Taxonomy" id="30538"/>
    <lineage>
        <taxon>Eukaryota</taxon>
        <taxon>Metazoa</taxon>
        <taxon>Chordata</taxon>
        <taxon>Craniata</taxon>
        <taxon>Vertebrata</taxon>
        <taxon>Euteleostomi</taxon>
        <taxon>Mammalia</taxon>
        <taxon>Eutheria</taxon>
        <taxon>Laurasiatheria</taxon>
        <taxon>Artiodactyla</taxon>
        <taxon>Tylopoda</taxon>
        <taxon>Camelidae</taxon>
        <taxon>Vicugna</taxon>
    </lineage>
</organism>
<feature type="compositionally biased region" description="Basic and acidic residues" evidence="1">
    <location>
        <begin position="115"/>
        <end position="124"/>
    </location>
</feature>
<dbReference type="GeneID" id="140685803"/>
<evidence type="ECO:0000256" key="1">
    <source>
        <dbReference type="SAM" id="MobiDB-lite"/>
    </source>
</evidence>
<feature type="compositionally biased region" description="Polar residues" evidence="1">
    <location>
        <begin position="325"/>
        <end position="334"/>
    </location>
</feature>
<feature type="compositionally biased region" description="Polar residues" evidence="1">
    <location>
        <begin position="98"/>
        <end position="109"/>
    </location>
</feature>
<feature type="region of interest" description="Disordered" evidence="1">
    <location>
        <begin position="1"/>
        <end position="242"/>
    </location>
</feature>
<accession>A0ABM5BDA2</accession>
<reference evidence="3" key="1">
    <citation type="submission" date="2025-08" db="UniProtKB">
        <authorList>
            <consortium name="RefSeq"/>
        </authorList>
    </citation>
    <scope>IDENTIFICATION</scope>
</reference>
<sequence>MSQWLRLWGPAAARGGRRERSAPRSGVSGPERPLRAGVGLHPPGPPLRSGAGGVLTRPPPSSQRLLPAPPRGLGLWSRTHRSAAVTTGQRPREKLGGNTVTSIVSSQTRAPAPKSRREGSRVRESAPTQPAVRAAARNHREVVRTEGIAASATGLRPARLLPGEHGPVLRGRAGPVRSAPLAAQLTPSPSQLGDPRASSWPPREGRGDPALTAGGGRASARGLLPPRTETPPAPSPVSETVPAPGKALLAAKLAEVAAASSRVHVGLKEKERNCNPQPFLSTVHVLRACVVGEVRGFGLPRVQALGLSPGPRVCRALSCAPPGTPAQSRNPSPDTTRRSDSPG</sequence>
<evidence type="ECO:0000313" key="2">
    <source>
        <dbReference type="Proteomes" id="UP001652581"/>
    </source>
</evidence>
<protein>
    <submittedName>
        <fullName evidence="3">Uncharacterized protein</fullName>
    </submittedName>
</protein>
<feature type="region of interest" description="Disordered" evidence="1">
    <location>
        <begin position="319"/>
        <end position="343"/>
    </location>
</feature>
<dbReference type="RefSeq" id="XP_072794375.1">
    <property type="nucleotide sequence ID" value="XM_072938274.1"/>
</dbReference>
<keyword evidence="2" id="KW-1185">Reference proteome</keyword>
<feature type="compositionally biased region" description="Low complexity" evidence="1">
    <location>
        <begin position="218"/>
        <end position="227"/>
    </location>
</feature>
<name>A0ABM5BDA2_VICPA</name>
<proteinExistence type="predicted"/>
<gene>
    <name evidence="3" type="primary">LOC140685803</name>
</gene>
<dbReference type="Proteomes" id="UP001652581">
    <property type="component" value="Chromosome 15"/>
</dbReference>